<gene>
    <name evidence="2" type="ORF">F8568_005810</name>
</gene>
<reference evidence="2" key="1">
    <citation type="submission" date="2019-12" db="EMBL/GenBank/DDBJ databases">
        <title>Actinomadura physcomitrii sp. nov., a novel actinomycete isolated from moss [Physcomitrium sphaericum (Ludw) Fuernr].</title>
        <authorList>
            <person name="Zhuang X."/>
        </authorList>
    </citation>
    <scope>NUCLEOTIDE SEQUENCE [LARGE SCALE GENOMIC DNA]</scope>
    <source>
        <strain evidence="2">LD22</strain>
    </source>
</reference>
<dbReference type="InterPro" id="IPR004360">
    <property type="entry name" value="Glyas_Fos-R_dOase_dom"/>
</dbReference>
<dbReference type="InterPro" id="IPR029068">
    <property type="entry name" value="Glyas_Bleomycin-R_OHBP_Dase"/>
</dbReference>
<proteinExistence type="predicted"/>
<name>A0A6I4M6I8_9ACTN</name>
<dbReference type="PROSITE" id="PS51819">
    <property type="entry name" value="VOC"/>
    <property type="match status" value="1"/>
</dbReference>
<sequence length="159" mass="18025">MSVTGFSHLSVQVRDIDKVLPFYRDLLGLTVSIDRQKEFSAPDREGRRVHFRRREVYLRWENRWGASYVVLGQHFDREQEGSATPLQGIGFDHVAFMVDDVRATVDRARQLGFEVITGPSENDGPANAHPGAATVRTALFWDPEGNVVQVDQWLEEGEA</sequence>
<dbReference type="SUPFAM" id="SSF54593">
    <property type="entry name" value="Glyoxalase/Bleomycin resistance protein/Dihydroxybiphenyl dioxygenase"/>
    <property type="match status" value="1"/>
</dbReference>
<dbReference type="PANTHER" id="PTHR21366">
    <property type="entry name" value="GLYOXALASE FAMILY PROTEIN"/>
    <property type="match status" value="1"/>
</dbReference>
<accession>A0A6I4M6I8</accession>
<dbReference type="InterPro" id="IPR050383">
    <property type="entry name" value="GlyoxalaseI/FosfomycinResist"/>
</dbReference>
<dbReference type="EMBL" id="WBMS02000003">
    <property type="protein sequence ID" value="MVZ99903.1"/>
    <property type="molecule type" value="Genomic_DNA"/>
</dbReference>
<dbReference type="Proteomes" id="UP000462055">
    <property type="component" value="Unassembled WGS sequence"/>
</dbReference>
<comment type="caution">
    <text evidence="2">The sequence shown here is derived from an EMBL/GenBank/DDBJ whole genome shotgun (WGS) entry which is preliminary data.</text>
</comment>
<dbReference type="Pfam" id="PF00903">
    <property type="entry name" value="Glyoxalase"/>
    <property type="match status" value="1"/>
</dbReference>
<dbReference type="Gene3D" id="3.10.180.10">
    <property type="entry name" value="2,3-Dihydroxybiphenyl 1,2-Dioxygenase, domain 1"/>
    <property type="match status" value="1"/>
</dbReference>
<evidence type="ECO:0000313" key="2">
    <source>
        <dbReference type="EMBL" id="MVZ99903.1"/>
    </source>
</evidence>
<protein>
    <recommendedName>
        <fullName evidence="1">VOC domain-containing protein</fullName>
    </recommendedName>
</protein>
<keyword evidence="3" id="KW-1185">Reference proteome</keyword>
<dbReference type="RefSeq" id="WP_151592120.1">
    <property type="nucleotide sequence ID" value="NZ_WBMS02000003.1"/>
</dbReference>
<dbReference type="InterPro" id="IPR037523">
    <property type="entry name" value="VOC_core"/>
</dbReference>
<evidence type="ECO:0000259" key="1">
    <source>
        <dbReference type="PROSITE" id="PS51819"/>
    </source>
</evidence>
<feature type="domain" description="VOC" evidence="1">
    <location>
        <begin position="5"/>
        <end position="153"/>
    </location>
</feature>
<evidence type="ECO:0000313" key="3">
    <source>
        <dbReference type="Proteomes" id="UP000462055"/>
    </source>
</evidence>
<dbReference type="AlphaFoldDB" id="A0A6I4M6I8"/>
<organism evidence="2 3">
    <name type="scientific">Actinomadura physcomitrii</name>
    <dbReference type="NCBI Taxonomy" id="2650748"/>
    <lineage>
        <taxon>Bacteria</taxon>
        <taxon>Bacillati</taxon>
        <taxon>Actinomycetota</taxon>
        <taxon>Actinomycetes</taxon>
        <taxon>Streptosporangiales</taxon>
        <taxon>Thermomonosporaceae</taxon>
        <taxon>Actinomadura</taxon>
    </lineage>
</organism>